<feature type="transmembrane region" description="Helical" evidence="1">
    <location>
        <begin position="40"/>
        <end position="61"/>
    </location>
</feature>
<dbReference type="Proteomes" id="UP000033166">
    <property type="component" value="Chromosome I"/>
</dbReference>
<evidence type="ECO:0000313" key="2">
    <source>
        <dbReference type="EMBL" id="CEN27918.1"/>
    </source>
</evidence>
<gene>
    <name evidence="2" type="ORF">LACPI_0718</name>
</gene>
<dbReference type="EMBL" id="LN774769">
    <property type="protein sequence ID" value="CEN27918.1"/>
    <property type="molecule type" value="Genomic_DNA"/>
</dbReference>
<dbReference type="RefSeq" id="WP_047915129.1">
    <property type="nucleotide sequence ID" value="NZ_LN774769.1"/>
</dbReference>
<evidence type="ECO:0000256" key="1">
    <source>
        <dbReference type="SAM" id="Phobius"/>
    </source>
</evidence>
<dbReference type="HOGENOM" id="CLU_1523311_0_0_9"/>
<keyword evidence="1" id="KW-1133">Transmembrane helix</keyword>
<organism evidence="2 3">
    <name type="scientific">Pseudolactococcus piscium MKFS47</name>
    <dbReference type="NCBI Taxonomy" id="297352"/>
    <lineage>
        <taxon>Bacteria</taxon>
        <taxon>Bacillati</taxon>
        <taxon>Bacillota</taxon>
        <taxon>Bacilli</taxon>
        <taxon>Lactobacillales</taxon>
        <taxon>Streptococcaceae</taxon>
        <taxon>Pseudolactococcus</taxon>
    </lineage>
</organism>
<proteinExistence type="predicted"/>
<keyword evidence="1" id="KW-0812">Transmembrane</keyword>
<accession>A0A0D6DVW9</accession>
<protein>
    <submittedName>
        <fullName evidence="2">Uncharacterized protein</fullName>
    </submittedName>
</protein>
<reference evidence="3" key="1">
    <citation type="submission" date="2015-01" db="EMBL/GenBank/DDBJ databases">
        <authorList>
            <person name="Andreevskaya M."/>
        </authorList>
    </citation>
    <scope>NUCLEOTIDE SEQUENCE [LARGE SCALE GENOMIC DNA]</scope>
    <source>
        <strain evidence="3">MKFS47</strain>
    </source>
</reference>
<sequence length="176" mass="20155">MLTLKKDKSGIKKVNSIAIFVAIIVVSGLVVYQMGRNKVVIYTVVALLVLFVLSFLVAIFIKRMSKNADKVVPFVMQVNEDELRYYPINDSSIVYAIVLKEIKVIHVLWWGNGSNSVTVEFLGQPNRSSRIEADEKKVIEKTKLSFERLDVSYKDFHQFFNAMNNSVSFPIIFDKR</sequence>
<evidence type="ECO:0000313" key="3">
    <source>
        <dbReference type="Proteomes" id="UP000033166"/>
    </source>
</evidence>
<dbReference type="AlphaFoldDB" id="A0A0D6DVW9"/>
<name>A0A0D6DVW9_9LACT</name>
<dbReference type="KEGG" id="lpk:LACPI_0718"/>
<keyword evidence="1" id="KW-0472">Membrane</keyword>
<feature type="transmembrane region" description="Helical" evidence="1">
    <location>
        <begin position="14"/>
        <end position="34"/>
    </location>
</feature>